<gene>
    <name evidence="1" type="ordered locus">MHLP_02520</name>
</gene>
<proteinExistence type="predicted"/>
<dbReference type="HOGENOM" id="CLU_2143082_0_0_14"/>
<dbReference type="AlphaFoldDB" id="I7CJP7"/>
<keyword evidence="2" id="KW-1185">Reference proteome</keyword>
<dbReference type="KEGG" id="mhl:MHLP_02520"/>
<dbReference type="EMBL" id="CP003731">
    <property type="protein sequence ID" value="AFO52084.1"/>
    <property type="molecule type" value="Genomic_DNA"/>
</dbReference>
<evidence type="ECO:0000313" key="2">
    <source>
        <dbReference type="Proteomes" id="UP000006502"/>
    </source>
</evidence>
<accession>I7CJP7</accession>
<dbReference type="STRING" id="1212765.MHLP_02520"/>
<dbReference type="PATRIC" id="fig|1212765.3.peg.569"/>
<sequence>MWSGISKFLLGCTAITGTVGVGKVYLPQLLGYVHIVQATTDKSGPGNTKGITIPDWLFRKYKVKKGIKVTLKKGKDSVCLQAEESKEQNQDQIEVKWALNEELKDKLDFSDWKECSQSDSNL</sequence>
<name>I7CJP7_MYCHA</name>
<dbReference type="Proteomes" id="UP000006502">
    <property type="component" value="Chromosome"/>
</dbReference>
<reference evidence="2" key="2">
    <citation type="submission" date="2012-07" db="EMBL/GenBank/DDBJ databases">
        <title>Complete genome sequence of 'Candidatus Mycoplasma haemolamae'.</title>
        <authorList>
            <person name="Guimaraes A.M.S."/>
            <person name="Toth B."/>
            <person name="Santos A.P."/>
            <person name="Nascimento N.C."/>
            <person name="Sojka J.E."/>
            <person name="Messick J.B."/>
        </authorList>
    </citation>
    <scope>NUCLEOTIDE SEQUENCE [LARGE SCALE GENOMIC DNA]</scope>
    <source>
        <strain evidence="2">Purdue</strain>
    </source>
</reference>
<reference evidence="1 2" key="1">
    <citation type="journal article" date="2012" name="J. Bacteriol.">
        <title>Genome Sequence of "Candidatus Mycoplasma haemolamae" Strain Purdue, a Red Blood Cell Pathogen of Alpacas (Vicugna pacos) and Llamas (Lama glama).</title>
        <authorList>
            <person name="Guimaraes A.M."/>
            <person name="Toth B."/>
            <person name="Santos A.P."/>
            <person name="do Nascimento N.C."/>
            <person name="Kritchevsky J.E."/>
            <person name="Messick J.B."/>
        </authorList>
    </citation>
    <scope>NUCLEOTIDE SEQUENCE [LARGE SCALE GENOMIC DNA]</scope>
    <source>
        <strain evidence="1 2">Purdue</strain>
    </source>
</reference>
<organism evidence="1 2">
    <name type="scientific">Mycoplasma haematolamae (strain Purdue)</name>
    <dbReference type="NCBI Taxonomy" id="1212765"/>
    <lineage>
        <taxon>Bacteria</taxon>
        <taxon>Bacillati</taxon>
        <taxon>Mycoplasmatota</taxon>
        <taxon>Mollicutes</taxon>
        <taxon>Mycoplasmataceae</taxon>
        <taxon>Mycoplasma</taxon>
    </lineage>
</organism>
<protein>
    <submittedName>
        <fullName evidence="1">Uncharacterized protein</fullName>
    </submittedName>
</protein>
<evidence type="ECO:0000313" key="1">
    <source>
        <dbReference type="EMBL" id="AFO52084.1"/>
    </source>
</evidence>